<protein>
    <recommendedName>
        <fullName evidence="1">F-box domain-containing protein</fullName>
    </recommendedName>
</protein>
<feature type="domain" description="F-box" evidence="1">
    <location>
        <begin position="47"/>
        <end position="86"/>
    </location>
</feature>
<evidence type="ECO:0000313" key="3">
    <source>
        <dbReference type="Proteomes" id="UP000799750"/>
    </source>
</evidence>
<dbReference type="InterPro" id="IPR036047">
    <property type="entry name" value="F-box-like_dom_sf"/>
</dbReference>
<dbReference type="InterPro" id="IPR001810">
    <property type="entry name" value="F-box_dom"/>
</dbReference>
<evidence type="ECO:0000313" key="2">
    <source>
        <dbReference type="EMBL" id="KAF2494868.1"/>
    </source>
</evidence>
<dbReference type="Proteomes" id="UP000799750">
    <property type="component" value="Unassembled WGS sequence"/>
</dbReference>
<sequence length="386" mass="43443">MAPNPSPSALLGSPAEAGLKGCAAVALLSPKLDTKFDESAAEKVGRVVELTEQILQHLPFVDLLSAKLICKQWRDIIKASLPVQQQLFVVPFTYPPTLKLPGYLLPKSGNYGSGDHQKDALYIVEPIGGQQWHPMLQELFQTRDWQQDDDPAASFRPFSFHLDAYNEWVPEWKNGEVSFPRYPELVRLVKKIATAADGEWQLALCSQPPTALLECTRLGATRYRGSRQLEVLFKMAAEEGSDGVSMGQIQACFRDLVVEVDVVAAQAGKFERSVARFKRTIEKEGYKPSHFSNGSSSTEAPSYIRYPLDNLRPARREIRLPPKRLLDAKARLKRKQDDLVTALNPVEYKLKWCRHLFGGENVSWDRDWDDRPLILLDGRESLIDAA</sequence>
<dbReference type="EMBL" id="MU004190">
    <property type="protein sequence ID" value="KAF2494868.1"/>
    <property type="molecule type" value="Genomic_DNA"/>
</dbReference>
<reference evidence="2" key="1">
    <citation type="journal article" date="2020" name="Stud. Mycol.">
        <title>101 Dothideomycetes genomes: a test case for predicting lifestyles and emergence of pathogens.</title>
        <authorList>
            <person name="Haridas S."/>
            <person name="Albert R."/>
            <person name="Binder M."/>
            <person name="Bloem J."/>
            <person name="Labutti K."/>
            <person name="Salamov A."/>
            <person name="Andreopoulos B."/>
            <person name="Baker S."/>
            <person name="Barry K."/>
            <person name="Bills G."/>
            <person name="Bluhm B."/>
            <person name="Cannon C."/>
            <person name="Castanera R."/>
            <person name="Culley D."/>
            <person name="Daum C."/>
            <person name="Ezra D."/>
            <person name="Gonzalez J."/>
            <person name="Henrissat B."/>
            <person name="Kuo A."/>
            <person name="Liang C."/>
            <person name="Lipzen A."/>
            <person name="Lutzoni F."/>
            <person name="Magnuson J."/>
            <person name="Mondo S."/>
            <person name="Nolan M."/>
            <person name="Ohm R."/>
            <person name="Pangilinan J."/>
            <person name="Park H.-J."/>
            <person name="Ramirez L."/>
            <person name="Alfaro M."/>
            <person name="Sun H."/>
            <person name="Tritt A."/>
            <person name="Yoshinaga Y."/>
            <person name="Zwiers L.-H."/>
            <person name="Turgeon B."/>
            <person name="Goodwin S."/>
            <person name="Spatafora J."/>
            <person name="Crous P."/>
            <person name="Grigoriev I."/>
        </authorList>
    </citation>
    <scope>NUCLEOTIDE SEQUENCE</scope>
    <source>
        <strain evidence="2">CBS 269.34</strain>
    </source>
</reference>
<dbReference type="Pfam" id="PF00646">
    <property type="entry name" value="F-box"/>
    <property type="match status" value="1"/>
</dbReference>
<dbReference type="SUPFAM" id="SSF81383">
    <property type="entry name" value="F-box domain"/>
    <property type="match status" value="1"/>
</dbReference>
<name>A0A6A6QQU8_9PEZI</name>
<evidence type="ECO:0000259" key="1">
    <source>
        <dbReference type="SMART" id="SM00256"/>
    </source>
</evidence>
<dbReference type="AlphaFoldDB" id="A0A6A6QQU8"/>
<gene>
    <name evidence="2" type="ORF">BU16DRAFT_540108</name>
</gene>
<dbReference type="SMART" id="SM00256">
    <property type="entry name" value="FBOX"/>
    <property type="match status" value="1"/>
</dbReference>
<dbReference type="Gene3D" id="1.20.1280.50">
    <property type="match status" value="1"/>
</dbReference>
<proteinExistence type="predicted"/>
<organism evidence="2 3">
    <name type="scientific">Lophium mytilinum</name>
    <dbReference type="NCBI Taxonomy" id="390894"/>
    <lineage>
        <taxon>Eukaryota</taxon>
        <taxon>Fungi</taxon>
        <taxon>Dikarya</taxon>
        <taxon>Ascomycota</taxon>
        <taxon>Pezizomycotina</taxon>
        <taxon>Dothideomycetes</taxon>
        <taxon>Pleosporomycetidae</taxon>
        <taxon>Mytilinidiales</taxon>
        <taxon>Mytilinidiaceae</taxon>
        <taxon>Lophium</taxon>
    </lineage>
</organism>
<accession>A0A6A6QQU8</accession>
<dbReference type="OrthoDB" id="3646034at2759"/>
<keyword evidence="3" id="KW-1185">Reference proteome</keyword>